<feature type="signal peptide" evidence="1">
    <location>
        <begin position="1"/>
        <end position="27"/>
    </location>
</feature>
<evidence type="ECO:0000256" key="1">
    <source>
        <dbReference type="SAM" id="SignalP"/>
    </source>
</evidence>
<dbReference type="Proteomes" id="UP001354989">
    <property type="component" value="Chromosome"/>
</dbReference>
<evidence type="ECO:0008006" key="4">
    <source>
        <dbReference type="Google" id="ProtNLM"/>
    </source>
</evidence>
<keyword evidence="3" id="KW-1185">Reference proteome</keyword>
<evidence type="ECO:0000313" key="2">
    <source>
        <dbReference type="EMBL" id="BDC97777.1"/>
    </source>
</evidence>
<accession>A0ABN6L807</accession>
<dbReference type="PROSITE" id="PS51257">
    <property type="entry name" value="PROKAR_LIPOPROTEIN"/>
    <property type="match status" value="1"/>
</dbReference>
<organism evidence="2 3">
    <name type="scientific">Persicobacter psychrovividus</name>
    <dbReference type="NCBI Taxonomy" id="387638"/>
    <lineage>
        <taxon>Bacteria</taxon>
        <taxon>Pseudomonadati</taxon>
        <taxon>Bacteroidota</taxon>
        <taxon>Cytophagia</taxon>
        <taxon>Cytophagales</taxon>
        <taxon>Persicobacteraceae</taxon>
        <taxon>Persicobacter</taxon>
    </lineage>
</organism>
<protein>
    <recommendedName>
        <fullName evidence="4">Lipoprotein</fullName>
    </recommendedName>
</protein>
<reference evidence="2 3" key="1">
    <citation type="submission" date="2021-12" db="EMBL/GenBank/DDBJ databases">
        <title>Genome sequencing of bacteria with rrn-lacking chromosome and rrn-plasmid.</title>
        <authorList>
            <person name="Anda M."/>
            <person name="Iwasaki W."/>
        </authorList>
    </citation>
    <scope>NUCLEOTIDE SEQUENCE [LARGE SCALE GENOMIC DNA]</scope>
    <source>
        <strain evidence="2 3">NBRC 101262</strain>
    </source>
</reference>
<sequence>MKVLKQLFYWFSAFMLILSLSGLSSCAQQKYKSYGKTKTIKERGKGNTKYKTIY</sequence>
<dbReference type="RefSeq" id="WP_332919349.1">
    <property type="nucleotide sequence ID" value="NZ_AP025292.1"/>
</dbReference>
<feature type="chain" id="PRO_5045786716" description="Lipoprotein" evidence="1">
    <location>
        <begin position="28"/>
        <end position="54"/>
    </location>
</feature>
<name>A0ABN6L807_9BACT</name>
<dbReference type="EMBL" id="AP025292">
    <property type="protein sequence ID" value="BDC97777.1"/>
    <property type="molecule type" value="Genomic_DNA"/>
</dbReference>
<gene>
    <name evidence="2" type="ORF">PEPS_00580</name>
</gene>
<evidence type="ECO:0000313" key="3">
    <source>
        <dbReference type="Proteomes" id="UP001354989"/>
    </source>
</evidence>
<proteinExistence type="predicted"/>
<keyword evidence="1" id="KW-0732">Signal</keyword>